<dbReference type="Gene3D" id="1.10.287.130">
    <property type="match status" value="1"/>
</dbReference>
<dbReference type="EMBL" id="JAPNKE010000002">
    <property type="protein sequence ID" value="MCY1010171.1"/>
    <property type="molecule type" value="Genomic_DNA"/>
</dbReference>
<dbReference type="InterPro" id="IPR003661">
    <property type="entry name" value="HisK_dim/P_dom"/>
</dbReference>
<keyword evidence="5" id="KW-0418">Kinase</keyword>
<dbReference type="InterPro" id="IPR003018">
    <property type="entry name" value="GAF"/>
</dbReference>
<feature type="coiled-coil region" evidence="6">
    <location>
        <begin position="5"/>
        <end position="39"/>
    </location>
</feature>
<dbReference type="GO" id="GO:0005524">
    <property type="term" value="F:ATP binding"/>
    <property type="evidence" value="ECO:0007669"/>
    <property type="project" value="UniProtKB-KW"/>
</dbReference>
<dbReference type="Gene3D" id="3.30.565.10">
    <property type="entry name" value="Histidine kinase-like ATPase, C-terminal domain"/>
    <property type="match status" value="1"/>
</dbReference>
<protein>
    <recommendedName>
        <fullName evidence="2">histidine kinase</fullName>
        <ecNumber evidence="2">2.7.13.3</ecNumber>
    </recommendedName>
</protein>
<dbReference type="SUPFAM" id="SSF47384">
    <property type="entry name" value="Homodimeric domain of signal transducing histidine kinase"/>
    <property type="match status" value="1"/>
</dbReference>
<dbReference type="PANTHER" id="PTHR43047:SF63">
    <property type="entry name" value="HISTIDINE KINASE"/>
    <property type="match status" value="1"/>
</dbReference>
<keyword evidence="4" id="KW-0808">Transferase</keyword>
<evidence type="ECO:0000256" key="5">
    <source>
        <dbReference type="ARBA" id="ARBA00022777"/>
    </source>
</evidence>
<dbReference type="EC" id="2.7.13.3" evidence="2"/>
<dbReference type="InterPro" id="IPR029016">
    <property type="entry name" value="GAF-like_dom_sf"/>
</dbReference>
<dbReference type="InterPro" id="IPR003594">
    <property type="entry name" value="HATPase_dom"/>
</dbReference>
<keyword evidence="8" id="KW-0067">ATP-binding</keyword>
<dbReference type="CDD" id="cd00082">
    <property type="entry name" value="HisKA"/>
    <property type="match status" value="1"/>
</dbReference>
<sequence>MADRDINLEDRVRELEQRLAEAEQARLAAEAEVAALRVELTDTGERERIAVTHTERLLEGLEVLGEARDALPLFAEVLRVLGDVLEFDAAFIVGFAPEVSPQIVAATDPRLRLIAWPGGAFTDRVLAGRPAALLDLADNPEWQQVEPALREEYASALHVPLHALHSQAMLVCLHRRRGFFTPDRVIRARRFAALARQALQTAEHLVDLEVDRDHAVELSRAKSSFVASMSHELRAPLSAIVGYCEYLLADRAAQRDPDLGETLGRIYLSARMLCDLIGNVLDLSKIEAGRMDLHLGPVAAAEVCRLALVTAEPLAVRRANVVRVDIDPDLPELHTDAAKLRQILVNLLASASKFTAAGTIDLVVRPDRRADPPALVFEVRDTGKGLGAAESAAVFLPFSQVGPVDPRRLGGTGLGLTIAKHLTELLGGTIDLASSAGAGTTVTVRLPLAGVH</sequence>
<evidence type="ECO:0000256" key="3">
    <source>
        <dbReference type="ARBA" id="ARBA00022553"/>
    </source>
</evidence>
<dbReference type="AlphaFoldDB" id="A0A9X3EUA2"/>
<evidence type="ECO:0000256" key="2">
    <source>
        <dbReference type="ARBA" id="ARBA00012438"/>
    </source>
</evidence>
<dbReference type="PRINTS" id="PR00344">
    <property type="entry name" value="BCTRLSENSOR"/>
</dbReference>
<comment type="caution">
    <text evidence="8">The sequence shown here is derived from an EMBL/GenBank/DDBJ whole genome shotgun (WGS) entry which is preliminary data.</text>
</comment>
<dbReference type="GO" id="GO:0005886">
    <property type="term" value="C:plasma membrane"/>
    <property type="evidence" value="ECO:0007669"/>
    <property type="project" value="TreeGrafter"/>
</dbReference>
<keyword evidence="8" id="KW-0547">Nucleotide-binding</keyword>
<reference evidence="8" key="1">
    <citation type="submission" date="2022-11" db="EMBL/GenBank/DDBJ databases">
        <title>Minimal conservation of predation-associated metabolite biosynthetic gene clusters underscores biosynthetic potential of Myxococcota including descriptions for ten novel species: Archangium lansinium sp. nov., Myxococcus landrumus sp. nov., Nannocystis bai.</title>
        <authorList>
            <person name="Ahearne A."/>
            <person name="Stevens C."/>
            <person name="Phillips K."/>
        </authorList>
    </citation>
    <scope>NUCLEOTIDE SEQUENCE</scope>
    <source>
        <strain evidence="8">Na p29</strain>
    </source>
</reference>
<evidence type="ECO:0000256" key="1">
    <source>
        <dbReference type="ARBA" id="ARBA00000085"/>
    </source>
</evidence>
<dbReference type="InterPro" id="IPR036097">
    <property type="entry name" value="HisK_dim/P_sf"/>
</dbReference>
<dbReference type="SUPFAM" id="SSF55781">
    <property type="entry name" value="GAF domain-like"/>
    <property type="match status" value="1"/>
</dbReference>
<evidence type="ECO:0000259" key="7">
    <source>
        <dbReference type="PROSITE" id="PS50109"/>
    </source>
</evidence>
<dbReference type="Pfam" id="PF02518">
    <property type="entry name" value="HATPase_c"/>
    <property type="match status" value="1"/>
</dbReference>
<dbReference type="Gene3D" id="3.30.450.40">
    <property type="match status" value="1"/>
</dbReference>
<gene>
    <name evidence="8" type="ORF">OV079_32315</name>
</gene>
<accession>A0A9X3EUA2</accession>
<keyword evidence="9" id="KW-1185">Reference proteome</keyword>
<dbReference type="RefSeq" id="WP_267773009.1">
    <property type="nucleotide sequence ID" value="NZ_JAPNKE010000002.1"/>
</dbReference>
<keyword evidence="3" id="KW-0597">Phosphoprotein</keyword>
<dbReference type="PROSITE" id="PS50109">
    <property type="entry name" value="HIS_KIN"/>
    <property type="match status" value="1"/>
</dbReference>
<name>A0A9X3EUA2_9BACT</name>
<dbReference type="InterPro" id="IPR036890">
    <property type="entry name" value="HATPase_C_sf"/>
</dbReference>
<organism evidence="8 9">
    <name type="scientific">Nannocystis pusilla</name>
    <dbReference type="NCBI Taxonomy" id="889268"/>
    <lineage>
        <taxon>Bacteria</taxon>
        <taxon>Pseudomonadati</taxon>
        <taxon>Myxococcota</taxon>
        <taxon>Polyangia</taxon>
        <taxon>Nannocystales</taxon>
        <taxon>Nannocystaceae</taxon>
        <taxon>Nannocystis</taxon>
    </lineage>
</organism>
<evidence type="ECO:0000313" key="8">
    <source>
        <dbReference type="EMBL" id="MCY1010171.1"/>
    </source>
</evidence>
<evidence type="ECO:0000256" key="4">
    <source>
        <dbReference type="ARBA" id="ARBA00022679"/>
    </source>
</evidence>
<keyword evidence="6" id="KW-0175">Coiled coil</keyword>
<dbReference type="InterPro" id="IPR004358">
    <property type="entry name" value="Sig_transdc_His_kin-like_C"/>
</dbReference>
<dbReference type="PANTHER" id="PTHR43047">
    <property type="entry name" value="TWO-COMPONENT HISTIDINE PROTEIN KINASE"/>
    <property type="match status" value="1"/>
</dbReference>
<proteinExistence type="predicted"/>
<dbReference type="GO" id="GO:0009927">
    <property type="term" value="F:histidine phosphotransfer kinase activity"/>
    <property type="evidence" value="ECO:0007669"/>
    <property type="project" value="TreeGrafter"/>
</dbReference>
<feature type="domain" description="Histidine kinase" evidence="7">
    <location>
        <begin position="228"/>
        <end position="450"/>
    </location>
</feature>
<dbReference type="SMART" id="SM00387">
    <property type="entry name" value="HATPase_c"/>
    <property type="match status" value="1"/>
</dbReference>
<dbReference type="GO" id="GO:0000155">
    <property type="term" value="F:phosphorelay sensor kinase activity"/>
    <property type="evidence" value="ECO:0007669"/>
    <property type="project" value="InterPro"/>
</dbReference>
<dbReference type="SUPFAM" id="SSF55874">
    <property type="entry name" value="ATPase domain of HSP90 chaperone/DNA topoisomerase II/histidine kinase"/>
    <property type="match status" value="1"/>
</dbReference>
<dbReference type="Pfam" id="PF00512">
    <property type="entry name" value="HisKA"/>
    <property type="match status" value="1"/>
</dbReference>
<comment type="catalytic activity">
    <reaction evidence="1">
        <text>ATP + protein L-histidine = ADP + protein N-phospho-L-histidine.</text>
        <dbReference type="EC" id="2.7.13.3"/>
    </reaction>
</comment>
<dbReference type="InterPro" id="IPR005467">
    <property type="entry name" value="His_kinase_dom"/>
</dbReference>
<evidence type="ECO:0000313" key="9">
    <source>
        <dbReference type="Proteomes" id="UP001150924"/>
    </source>
</evidence>
<dbReference type="Proteomes" id="UP001150924">
    <property type="component" value="Unassembled WGS sequence"/>
</dbReference>
<dbReference type="SMART" id="SM00388">
    <property type="entry name" value="HisKA"/>
    <property type="match status" value="1"/>
</dbReference>
<dbReference type="SMART" id="SM00065">
    <property type="entry name" value="GAF"/>
    <property type="match status" value="1"/>
</dbReference>
<evidence type="ECO:0000256" key="6">
    <source>
        <dbReference type="SAM" id="Coils"/>
    </source>
</evidence>